<gene>
    <name evidence="9" type="ORF">BKA21_003374</name>
    <name evidence="8" type="ORF">Col01nite_21280</name>
</gene>
<evidence type="ECO:0000313" key="11">
    <source>
        <dbReference type="Proteomes" id="UP000618382"/>
    </source>
</evidence>
<evidence type="ECO:0000259" key="7">
    <source>
        <dbReference type="Pfam" id="PF02687"/>
    </source>
</evidence>
<evidence type="ECO:0000256" key="2">
    <source>
        <dbReference type="ARBA" id="ARBA00022475"/>
    </source>
</evidence>
<name>A0A7Y9FID3_9CELL</name>
<keyword evidence="5 6" id="KW-0472">Membrane</keyword>
<accession>A0A7Y9FID3</accession>
<dbReference type="AlphaFoldDB" id="A0A7Y9FID3"/>
<evidence type="ECO:0000256" key="3">
    <source>
        <dbReference type="ARBA" id="ARBA00022692"/>
    </source>
</evidence>
<evidence type="ECO:0000313" key="8">
    <source>
        <dbReference type="EMBL" id="GIG32969.1"/>
    </source>
</evidence>
<dbReference type="Proteomes" id="UP000577956">
    <property type="component" value="Unassembled WGS sequence"/>
</dbReference>
<feature type="transmembrane region" description="Helical" evidence="6">
    <location>
        <begin position="516"/>
        <end position="538"/>
    </location>
</feature>
<reference evidence="9 10" key="1">
    <citation type="submission" date="2020-07" db="EMBL/GenBank/DDBJ databases">
        <title>Sequencing the genomes of 1000 actinobacteria strains.</title>
        <authorList>
            <person name="Klenk H.-P."/>
        </authorList>
    </citation>
    <scope>NUCLEOTIDE SEQUENCE [LARGE SCALE GENOMIC DNA]</scope>
    <source>
        <strain evidence="9 10">DSM 24482</strain>
    </source>
</reference>
<reference evidence="8 11" key="2">
    <citation type="submission" date="2021-01" db="EMBL/GenBank/DDBJ databases">
        <title>Whole genome shotgun sequence of Cellulomonas oligotrophica NBRC 109435.</title>
        <authorList>
            <person name="Komaki H."/>
            <person name="Tamura T."/>
        </authorList>
    </citation>
    <scope>NUCLEOTIDE SEQUENCE [LARGE SCALE GENOMIC DNA]</scope>
    <source>
        <strain evidence="8 11">NBRC 109435</strain>
    </source>
</reference>
<keyword evidence="4 6" id="KW-1133">Transmembrane helix</keyword>
<evidence type="ECO:0000256" key="1">
    <source>
        <dbReference type="ARBA" id="ARBA00004651"/>
    </source>
</evidence>
<feature type="domain" description="ABC3 transporter permease C-terminal" evidence="7">
    <location>
        <begin position="62"/>
        <end position="170"/>
    </location>
</feature>
<feature type="transmembrane region" description="Helical" evidence="6">
    <location>
        <begin position="604"/>
        <end position="628"/>
    </location>
</feature>
<sequence length="640" mass="65390">MSALLPLSLRLARAGGPRRSWVVGIGNAVATALLCTTAAIPAALYPAGQPVDPVERANVAAVLAFSLLPATVLLLTAGRASSAVRDRRLAALRLLGLTRARTAVLAALENGILGLAGALAGLVAFLATAPLVDRVVASGPRWFSAPLSATPAQAATVVLGVVLVSAGLGAATQHGTTHSPAARRSEASRRDPSPWRIALVGVAVGLMATVAAPGPAAALVDEVGVAMLLVGAMSGALAVALTTPLITTWLAEALVRSRPTSALMAGRALQAEPAGPARLVAGVGVAVYLVLAALAVLSAYESTPQYRFALQTIRQGPQQIFVQTAGGPAPLGADRLAPLADVPGVRAVVPRFDAAVEGWCDVEREPCVPAVFVGTCADLAQLMVVSGCDDTAAGVIELRNVAGTDNGWRPDRGALDTVSHLPIRFGEDGATADVRLGEPLVQDSGATQERWVYQSPYNVFVPRSVAVAAGTHPDAAVVVADGGLDVQQAVAAAAGSSLTVRPYPLDDYDAVVRVRVVVTTLSAIVVGVGLLSLAVTALDRAAEGRRSIARHLAVGVPARVLRTSQVLQTFLPLAVAITLATTLGALMARAFAALAQWPALSDGVQVVLVALASLIGGVLVSLTTVPLVRTRLSPELLRRE</sequence>
<evidence type="ECO:0000256" key="4">
    <source>
        <dbReference type="ARBA" id="ARBA00022989"/>
    </source>
</evidence>
<keyword evidence="11" id="KW-1185">Reference proteome</keyword>
<keyword evidence="3 6" id="KW-0812">Transmembrane</keyword>
<feature type="transmembrane region" description="Helical" evidence="6">
    <location>
        <begin position="225"/>
        <end position="255"/>
    </location>
</feature>
<feature type="transmembrane region" description="Helical" evidence="6">
    <location>
        <begin position="276"/>
        <end position="300"/>
    </location>
</feature>
<comment type="subcellular location">
    <subcellularLocation>
        <location evidence="1">Cell membrane</location>
        <topology evidence="1">Multi-pass membrane protein</topology>
    </subcellularLocation>
</comment>
<feature type="transmembrane region" description="Helical" evidence="6">
    <location>
        <begin position="569"/>
        <end position="592"/>
    </location>
</feature>
<evidence type="ECO:0000313" key="9">
    <source>
        <dbReference type="EMBL" id="NYD87825.1"/>
    </source>
</evidence>
<feature type="transmembrane region" description="Helical" evidence="6">
    <location>
        <begin position="21"/>
        <end position="45"/>
    </location>
</feature>
<comment type="caution">
    <text evidence="9">The sequence shown here is derived from an EMBL/GenBank/DDBJ whole genome shotgun (WGS) entry which is preliminary data.</text>
</comment>
<proteinExistence type="predicted"/>
<dbReference type="RefSeq" id="WP_170209092.1">
    <property type="nucleotide sequence ID" value="NZ_BAABFI010000010.1"/>
</dbReference>
<feature type="transmembrane region" description="Helical" evidence="6">
    <location>
        <begin position="152"/>
        <end position="172"/>
    </location>
</feature>
<dbReference type="GO" id="GO:0005886">
    <property type="term" value="C:plasma membrane"/>
    <property type="evidence" value="ECO:0007669"/>
    <property type="project" value="UniProtKB-SubCell"/>
</dbReference>
<keyword evidence="2" id="KW-1003">Cell membrane</keyword>
<dbReference type="Proteomes" id="UP000618382">
    <property type="component" value="Unassembled WGS sequence"/>
</dbReference>
<feature type="transmembrane region" description="Helical" evidence="6">
    <location>
        <begin position="193"/>
        <end position="213"/>
    </location>
</feature>
<dbReference type="InterPro" id="IPR003838">
    <property type="entry name" value="ABC3_permease_C"/>
</dbReference>
<evidence type="ECO:0000313" key="10">
    <source>
        <dbReference type="Proteomes" id="UP000577956"/>
    </source>
</evidence>
<dbReference type="EMBL" id="BONN01000005">
    <property type="protein sequence ID" value="GIG32969.1"/>
    <property type="molecule type" value="Genomic_DNA"/>
</dbReference>
<evidence type="ECO:0000256" key="6">
    <source>
        <dbReference type="SAM" id="Phobius"/>
    </source>
</evidence>
<feature type="transmembrane region" description="Helical" evidence="6">
    <location>
        <begin position="57"/>
        <end position="78"/>
    </location>
</feature>
<dbReference type="EMBL" id="JACCBK010000001">
    <property type="protein sequence ID" value="NYD87825.1"/>
    <property type="molecule type" value="Genomic_DNA"/>
</dbReference>
<feature type="transmembrane region" description="Helical" evidence="6">
    <location>
        <begin position="111"/>
        <end position="132"/>
    </location>
</feature>
<evidence type="ECO:0000256" key="5">
    <source>
        <dbReference type="ARBA" id="ARBA00023136"/>
    </source>
</evidence>
<organism evidence="9 10">
    <name type="scientific">Cellulomonas oligotrophica</name>
    <dbReference type="NCBI Taxonomy" id="931536"/>
    <lineage>
        <taxon>Bacteria</taxon>
        <taxon>Bacillati</taxon>
        <taxon>Actinomycetota</taxon>
        <taxon>Actinomycetes</taxon>
        <taxon>Micrococcales</taxon>
        <taxon>Cellulomonadaceae</taxon>
        <taxon>Cellulomonas</taxon>
    </lineage>
</organism>
<dbReference type="Pfam" id="PF02687">
    <property type="entry name" value="FtsX"/>
    <property type="match status" value="1"/>
</dbReference>
<protein>
    <recommendedName>
        <fullName evidence="7">ABC3 transporter permease C-terminal domain-containing protein</fullName>
    </recommendedName>
</protein>